<comment type="PTM">
    <text evidence="6">Under oxidizing conditions two disulfide bonds are formed involving the reactive cysteines. Under reducing conditions zinc is bound to the reactive cysteines and the protein is inactive.</text>
</comment>
<dbReference type="PANTHER" id="PTHR30111">
    <property type="entry name" value="33 KDA CHAPERONIN"/>
    <property type="match status" value="1"/>
</dbReference>
<dbReference type="Gene3D" id="3.55.30.10">
    <property type="entry name" value="Hsp33 domain"/>
    <property type="match status" value="1"/>
</dbReference>
<gene>
    <name evidence="6 7" type="primary">hslO</name>
    <name evidence="7" type="ORF">OE749_13955</name>
</gene>
<evidence type="ECO:0000313" key="7">
    <source>
        <dbReference type="EMBL" id="MCV2885797.1"/>
    </source>
</evidence>
<keyword evidence="4 6" id="KW-0143">Chaperone</keyword>
<dbReference type="PANTHER" id="PTHR30111:SF1">
    <property type="entry name" value="33 KDA CHAPERONIN"/>
    <property type="match status" value="1"/>
</dbReference>
<dbReference type="CDD" id="cd00498">
    <property type="entry name" value="Hsp33"/>
    <property type="match status" value="1"/>
</dbReference>
<evidence type="ECO:0000256" key="5">
    <source>
        <dbReference type="ARBA" id="ARBA00023284"/>
    </source>
</evidence>
<dbReference type="InterPro" id="IPR000397">
    <property type="entry name" value="Heat_shock_Hsp33"/>
</dbReference>
<keyword evidence="1 6" id="KW-0963">Cytoplasm</keyword>
<dbReference type="Proteomes" id="UP001652504">
    <property type="component" value="Unassembled WGS sequence"/>
</dbReference>
<evidence type="ECO:0000256" key="1">
    <source>
        <dbReference type="ARBA" id="ARBA00022490"/>
    </source>
</evidence>
<dbReference type="InterPro" id="IPR016154">
    <property type="entry name" value="Heat_shock_Hsp33_C"/>
</dbReference>
<dbReference type="HAMAP" id="MF_00117">
    <property type="entry name" value="HslO"/>
    <property type="match status" value="1"/>
</dbReference>
<dbReference type="Pfam" id="PF01430">
    <property type="entry name" value="HSP33"/>
    <property type="match status" value="1"/>
</dbReference>
<evidence type="ECO:0000313" key="8">
    <source>
        <dbReference type="Proteomes" id="UP001652504"/>
    </source>
</evidence>
<evidence type="ECO:0000256" key="3">
    <source>
        <dbReference type="ARBA" id="ARBA00023157"/>
    </source>
</evidence>
<sequence length="296" mass="33185">MTKTDLLHRYLFNQANVRGELVQLQESYRAILDSYAYPPAIQQLLGELMAATSLLTATLKFEGDVSLQLQSEGAVRYAVINGTHDQKMRGVARWDEQRQTLPDTFADMFEKGILVITITPKEGERYQGVVALDKPTLAACIESYFEQSEQLATKVLLRARTGESPAAAGMLVQVLPTSSEATNAADRPEFDHLVKLTETLTDEELFTLPAQEVLYRLYHQEEVELFTPQEVRFQCTCSKERSAAALANVDKAELLDIIAEEGMIKMNCQYCHKEYTFDAIDVEAIYSGGNTSPEMH</sequence>
<dbReference type="RefSeq" id="WP_263713080.1">
    <property type="nucleotide sequence ID" value="NZ_JAOWKX010000007.1"/>
</dbReference>
<feature type="disulfide bond" description="Redox-active" evidence="6">
    <location>
        <begin position="235"/>
        <end position="237"/>
    </location>
</feature>
<evidence type="ECO:0000256" key="4">
    <source>
        <dbReference type="ARBA" id="ARBA00023186"/>
    </source>
</evidence>
<keyword evidence="5 6" id="KW-0676">Redox-active center</keyword>
<accession>A0ABT3AB30</accession>
<feature type="disulfide bond" description="Redox-active" evidence="6">
    <location>
        <begin position="268"/>
        <end position="271"/>
    </location>
</feature>
<organism evidence="7 8">
    <name type="scientific">Fluctibacter corallii</name>
    <dbReference type="NCBI Taxonomy" id="2984329"/>
    <lineage>
        <taxon>Bacteria</taxon>
        <taxon>Pseudomonadati</taxon>
        <taxon>Pseudomonadota</taxon>
        <taxon>Gammaproteobacteria</taxon>
        <taxon>Alteromonadales</taxon>
        <taxon>Alteromonadaceae</taxon>
        <taxon>Fluctibacter</taxon>
    </lineage>
</organism>
<keyword evidence="2 6" id="KW-0862">Zinc</keyword>
<dbReference type="InterPro" id="IPR023212">
    <property type="entry name" value="Hsp33_helix_hairpin_bin_dom_sf"/>
</dbReference>
<dbReference type="EMBL" id="JAOWKX010000007">
    <property type="protein sequence ID" value="MCV2885797.1"/>
    <property type="molecule type" value="Genomic_DNA"/>
</dbReference>
<keyword evidence="8" id="KW-1185">Reference proteome</keyword>
<comment type="function">
    <text evidence="6">Redox regulated molecular chaperone. Protects both thermally unfolding and oxidatively damaged proteins from irreversible aggregation. Plays an important role in the bacterial defense system toward oxidative stress.</text>
</comment>
<evidence type="ECO:0000256" key="2">
    <source>
        <dbReference type="ARBA" id="ARBA00022833"/>
    </source>
</evidence>
<dbReference type="SUPFAM" id="SSF64397">
    <property type="entry name" value="Hsp33 domain"/>
    <property type="match status" value="1"/>
</dbReference>
<dbReference type="PIRSF" id="PIRSF005261">
    <property type="entry name" value="Heat_shock_Hsp33"/>
    <property type="match status" value="1"/>
</dbReference>
<dbReference type="SUPFAM" id="SSF118352">
    <property type="entry name" value="HSP33 redox switch-like"/>
    <property type="match status" value="1"/>
</dbReference>
<dbReference type="Gene3D" id="1.10.287.480">
    <property type="entry name" value="helix hairpin bin"/>
    <property type="match status" value="1"/>
</dbReference>
<keyword evidence="3 6" id="KW-1015">Disulfide bond</keyword>
<reference evidence="7 8" key="1">
    <citation type="submission" date="2022-10" db="EMBL/GenBank/DDBJ databases">
        <title>Aestuariibacter sp. AA17 isolated from Montipora capitata coral fragment.</title>
        <authorList>
            <person name="Emsley S.A."/>
            <person name="Pfannmuller K.M."/>
            <person name="Loughran R.M."/>
            <person name="Shlafstein M."/>
            <person name="Papke E."/>
            <person name="Saw J.H."/>
            <person name="Ushijima B."/>
            <person name="Videau P."/>
        </authorList>
    </citation>
    <scope>NUCLEOTIDE SEQUENCE [LARGE SCALE GENOMIC DNA]</scope>
    <source>
        <strain evidence="7 8">AA17</strain>
    </source>
</reference>
<name>A0ABT3AB30_9ALTE</name>
<comment type="subcellular location">
    <subcellularLocation>
        <location evidence="6">Cytoplasm</location>
    </subcellularLocation>
</comment>
<proteinExistence type="inferred from homology"/>
<comment type="similarity">
    <text evidence="6">Belongs to the HSP33 family.</text>
</comment>
<dbReference type="Gene3D" id="3.90.1280.10">
    <property type="entry name" value="HSP33 redox switch-like"/>
    <property type="match status" value="1"/>
</dbReference>
<comment type="caution">
    <text evidence="7">The sequence shown here is derived from an EMBL/GenBank/DDBJ whole genome shotgun (WGS) entry which is preliminary data.</text>
</comment>
<protein>
    <recommendedName>
        <fullName evidence="6">33 kDa chaperonin</fullName>
    </recommendedName>
    <alternativeName>
        <fullName evidence="6">Heat shock protein 33 homolog</fullName>
        <shortName evidence="6">HSP33</shortName>
    </alternativeName>
</protein>
<dbReference type="NCBIfam" id="NF001033">
    <property type="entry name" value="PRK00114.1"/>
    <property type="match status" value="1"/>
</dbReference>
<dbReference type="InterPro" id="IPR016153">
    <property type="entry name" value="Heat_shock_Hsp33_N"/>
</dbReference>
<evidence type="ECO:0000256" key="6">
    <source>
        <dbReference type="HAMAP-Rule" id="MF_00117"/>
    </source>
</evidence>